<dbReference type="Proteomes" id="UP000672097">
    <property type="component" value="Unassembled WGS sequence"/>
</dbReference>
<evidence type="ECO:0000313" key="1">
    <source>
        <dbReference type="EMBL" id="MBQ0936718.1"/>
    </source>
</evidence>
<evidence type="ECO:0000313" key="2">
    <source>
        <dbReference type="Proteomes" id="UP000672097"/>
    </source>
</evidence>
<gene>
    <name evidence="1" type="ORF">KAK11_15400</name>
</gene>
<organism evidence="1 2">
    <name type="scientific">Ideonella paludis</name>
    <dbReference type="NCBI Taxonomy" id="1233411"/>
    <lineage>
        <taxon>Bacteria</taxon>
        <taxon>Pseudomonadati</taxon>
        <taxon>Pseudomonadota</taxon>
        <taxon>Betaproteobacteria</taxon>
        <taxon>Burkholderiales</taxon>
        <taxon>Sphaerotilaceae</taxon>
        <taxon>Ideonella</taxon>
    </lineage>
</organism>
<proteinExistence type="predicted"/>
<dbReference type="RefSeq" id="WP_210810106.1">
    <property type="nucleotide sequence ID" value="NZ_JAGQDG010000006.1"/>
</dbReference>
<reference evidence="1 2" key="1">
    <citation type="submission" date="2021-04" db="EMBL/GenBank/DDBJ databases">
        <title>The genome sequence of type strain Ideonella paludis KCTC 32238.</title>
        <authorList>
            <person name="Liu Y."/>
        </authorList>
    </citation>
    <scope>NUCLEOTIDE SEQUENCE [LARGE SCALE GENOMIC DNA]</scope>
    <source>
        <strain evidence="1 2">KCTC 32238</strain>
    </source>
</reference>
<accession>A0ABS5E004</accession>
<dbReference type="EMBL" id="JAGQDG010000006">
    <property type="protein sequence ID" value="MBQ0936718.1"/>
    <property type="molecule type" value="Genomic_DNA"/>
</dbReference>
<comment type="caution">
    <text evidence="1">The sequence shown here is derived from an EMBL/GenBank/DDBJ whole genome shotgun (WGS) entry which is preliminary data.</text>
</comment>
<sequence>MNMKSYRLYIELPDGQGRHHLGTLPATNRAELEVCMMSCVSLLCGLQNSTARPMFTLHEKSPFGYTSTLAVLTSHTQDWGTESGEPFTVEAL</sequence>
<name>A0ABS5E004_9BURK</name>
<protein>
    <submittedName>
        <fullName evidence="1">Uncharacterized protein</fullName>
    </submittedName>
</protein>
<keyword evidence="2" id="KW-1185">Reference proteome</keyword>